<dbReference type="PROSITE" id="PS50977">
    <property type="entry name" value="HTH_TETR_2"/>
    <property type="match status" value="1"/>
</dbReference>
<dbReference type="GO" id="GO:0003677">
    <property type="term" value="F:DNA binding"/>
    <property type="evidence" value="ECO:0007669"/>
    <property type="project" value="UniProtKB-UniRule"/>
</dbReference>
<keyword evidence="1 2" id="KW-0238">DNA-binding</keyword>
<dbReference type="InterPro" id="IPR009057">
    <property type="entry name" value="Homeodomain-like_sf"/>
</dbReference>
<evidence type="ECO:0000313" key="4">
    <source>
        <dbReference type="EMBL" id="AKP68297.1"/>
    </source>
</evidence>
<evidence type="ECO:0000256" key="1">
    <source>
        <dbReference type="ARBA" id="ARBA00023125"/>
    </source>
</evidence>
<gene>
    <name evidence="4" type="ORF">ABM34_12620</name>
</gene>
<feature type="domain" description="HTH tetR-type" evidence="3">
    <location>
        <begin position="11"/>
        <end position="71"/>
    </location>
</feature>
<keyword evidence="5" id="KW-1185">Reference proteome</keyword>
<proteinExistence type="predicted"/>
<dbReference type="KEGG" id="lgn:ABM34_12620"/>
<dbReference type="Pfam" id="PF00440">
    <property type="entry name" value="TetR_N"/>
    <property type="match status" value="1"/>
</dbReference>
<accession>A0A0H4QK45</accession>
<dbReference type="OrthoDB" id="9812484at2"/>
<dbReference type="AlphaFoldDB" id="A0A0H4QK45"/>
<sequence length="181" mass="20720">MVSTTFENLNEDKKDKITAALLKEFSTHPLSGSKVSRIVEGSGIARGAFYKYFTDLTDAYDYIYKIAIKNVHADFSHDPNVHYTPKDYMKSVSNFVNQAGDSDYYNLIRMHVTTNEALLEHLKREQFSEITLKAHLDANTWANAVLTHETIKLALIYPESKDEILKRYFDALTILDAQEMS</sequence>
<organism evidence="4 5">
    <name type="scientific">Companilactobacillus ginsenosidimutans</name>
    <dbReference type="NCBI Taxonomy" id="1007676"/>
    <lineage>
        <taxon>Bacteria</taxon>
        <taxon>Bacillati</taxon>
        <taxon>Bacillota</taxon>
        <taxon>Bacilli</taxon>
        <taxon>Lactobacillales</taxon>
        <taxon>Lactobacillaceae</taxon>
        <taxon>Companilactobacillus</taxon>
    </lineage>
</organism>
<dbReference type="InterPro" id="IPR001647">
    <property type="entry name" value="HTH_TetR"/>
</dbReference>
<evidence type="ECO:0000313" key="5">
    <source>
        <dbReference type="Proteomes" id="UP000036106"/>
    </source>
</evidence>
<dbReference type="SUPFAM" id="SSF46689">
    <property type="entry name" value="Homeodomain-like"/>
    <property type="match status" value="1"/>
</dbReference>
<dbReference type="STRING" id="1007676.ABM34_12620"/>
<dbReference type="Proteomes" id="UP000036106">
    <property type="component" value="Chromosome"/>
</dbReference>
<reference evidence="5" key="1">
    <citation type="submission" date="2015-07" db="EMBL/GenBank/DDBJ databases">
        <title>Lactobacillus ginsenosidimutans/EMML 3141/ whole genome sequencing.</title>
        <authorList>
            <person name="Kim M.K."/>
            <person name="Im W.-T."/>
            <person name="Srinivasan S."/>
            <person name="Lee J.-J."/>
        </authorList>
    </citation>
    <scope>NUCLEOTIDE SEQUENCE [LARGE SCALE GENOMIC DNA]</scope>
    <source>
        <strain evidence="5">EMML 3041</strain>
    </source>
</reference>
<dbReference type="PATRIC" id="fig|1007676.4.peg.2555"/>
<dbReference type="RefSeq" id="WP_064505423.1">
    <property type="nucleotide sequence ID" value="NZ_CP012034.1"/>
</dbReference>
<dbReference type="Gene3D" id="1.10.357.10">
    <property type="entry name" value="Tetracycline Repressor, domain 2"/>
    <property type="match status" value="1"/>
</dbReference>
<name>A0A0H4QK45_9LACO</name>
<evidence type="ECO:0000256" key="2">
    <source>
        <dbReference type="PROSITE-ProRule" id="PRU00335"/>
    </source>
</evidence>
<evidence type="ECO:0000259" key="3">
    <source>
        <dbReference type="PROSITE" id="PS50977"/>
    </source>
</evidence>
<protein>
    <recommendedName>
        <fullName evidence="3">HTH tetR-type domain-containing protein</fullName>
    </recommendedName>
</protein>
<dbReference type="EMBL" id="CP012034">
    <property type="protein sequence ID" value="AKP68297.1"/>
    <property type="molecule type" value="Genomic_DNA"/>
</dbReference>
<feature type="DNA-binding region" description="H-T-H motif" evidence="2">
    <location>
        <begin position="34"/>
        <end position="53"/>
    </location>
</feature>